<gene>
    <name evidence="3" type="ORF">OHK93_006959</name>
</gene>
<dbReference type="Proteomes" id="UP001161017">
    <property type="component" value="Unassembled WGS sequence"/>
</dbReference>
<evidence type="ECO:0000259" key="2">
    <source>
        <dbReference type="PROSITE" id="PS00028"/>
    </source>
</evidence>
<dbReference type="InterPro" id="IPR013087">
    <property type="entry name" value="Znf_C2H2_type"/>
</dbReference>
<dbReference type="EMBL" id="JAPUFD010000006">
    <property type="protein sequence ID" value="MDI1487688.1"/>
    <property type="molecule type" value="Genomic_DNA"/>
</dbReference>
<proteinExistence type="predicted"/>
<evidence type="ECO:0000313" key="4">
    <source>
        <dbReference type="Proteomes" id="UP001161017"/>
    </source>
</evidence>
<sequence>MTSSSSPPDSFNPGPGTPYTPGTLSTTPSGYSSRRESTTQIENAQTYSQTYSLSSTGSPSLPSKIIPASSFDAISQNLDPSVQMPWMSTELPIYAYNENTAGLDVADSQWAYNFSGHSDTQMEDPMSNPIVKHDSAGRSLQILASQQSEHPCLLTSQADLLRDDAGLLGATVSPPLGRPFEYSKSSPDTSTSGRTSFRHGRCPGGLPYRVAKPQKHRSDHLALPELDRHIPSDIVPKDWVIVPRERHKDRKCERCNARFKRPEHAARHQSKHDKKYFWFCPICSKGVVGNRRDNLKAHMEKTHLTPTEKTSTEKTNARITMRDFYETRPTPERRVLWIRYFLKDYHVSSSYVISDDDLWRQQLLFHENFQKLLRNQMTIHDCDTTKDGQPKGKPHMMWTMIGWSIQEAQHVLVKDIDPDWKGDPKNTIWDFDPRHKALLARELRLEHRKHLGTDMLGTQAMGLEDLDPAWIALKEGRLSPEEEVQYGAPMHLRGLGTVPKGTKPKRESRL</sequence>
<feature type="compositionally biased region" description="Polar residues" evidence="1">
    <location>
        <begin position="183"/>
        <end position="195"/>
    </location>
</feature>
<keyword evidence="4" id="KW-1185">Reference proteome</keyword>
<dbReference type="Gene3D" id="3.30.160.60">
    <property type="entry name" value="Classic Zinc Finger"/>
    <property type="match status" value="1"/>
</dbReference>
<accession>A0AA43QMZ9</accession>
<feature type="region of interest" description="Disordered" evidence="1">
    <location>
        <begin position="176"/>
        <end position="206"/>
    </location>
</feature>
<reference evidence="3" key="1">
    <citation type="journal article" date="2023" name="Genome Biol. Evol.">
        <title>First Whole Genome Sequence and Flow Cytometry Genome Size Data for the Lichen-Forming Fungus Ramalina farinacea (Ascomycota).</title>
        <authorList>
            <person name="Llewellyn T."/>
            <person name="Mian S."/>
            <person name="Hill R."/>
            <person name="Leitch I.J."/>
            <person name="Gaya E."/>
        </authorList>
    </citation>
    <scope>NUCLEOTIDE SEQUENCE</scope>
    <source>
        <strain evidence="3">LIQ254RAFAR</strain>
    </source>
</reference>
<dbReference type="PROSITE" id="PS00028">
    <property type="entry name" value="ZINC_FINGER_C2H2_1"/>
    <property type="match status" value="1"/>
</dbReference>
<protein>
    <recommendedName>
        <fullName evidence="2">C2H2-type domain-containing protein</fullName>
    </recommendedName>
</protein>
<feature type="domain" description="C2H2-type" evidence="2">
    <location>
        <begin position="252"/>
        <end position="272"/>
    </location>
</feature>
<feature type="region of interest" description="Disordered" evidence="1">
    <location>
        <begin position="1"/>
        <end position="39"/>
    </location>
</feature>
<comment type="caution">
    <text evidence="3">The sequence shown here is derived from an EMBL/GenBank/DDBJ whole genome shotgun (WGS) entry which is preliminary data.</text>
</comment>
<organism evidence="3 4">
    <name type="scientific">Ramalina farinacea</name>
    <dbReference type="NCBI Taxonomy" id="258253"/>
    <lineage>
        <taxon>Eukaryota</taxon>
        <taxon>Fungi</taxon>
        <taxon>Dikarya</taxon>
        <taxon>Ascomycota</taxon>
        <taxon>Pezizomycotina</taxon>
        <taxon>Lecanoromycetes</taxon>
        <taxon>OSLEUM clade</taxon>
        <taxon>Lecanoromycetidae</taxon>
        <taxon>Lecanorales</taxon>
        <taxon>Lecanorineae</taxon>
        <taxon>Ramalinaceae</taxon>
        <taxon>Ramalina</taxon>
    </lineage>
</organism>
<dbReference type="AlphaFoldDB" id="A0AA43QMZ9"/>
<dbReference type="SMART" id="SM00355">
    <property type="entry name" value="ZnF_C2H2"/>
    <property type="match status" value="2"/>
</dbReference>
<feature type="compositionally biased region" description="Low complexity" evidence="1">
    <location>
        <begin position="13"/>
        <end position="32"/>
    </location>
</feature>
<evidence type="ECO:0000256" key="1">
    <source>
        <dbReference type="SAM" id="MobiDB-lite"/>
    </source>
</evidence>
<name>A0AA43QMZ9_9LECA</name>
<evidence type="ECO:0000313" key="3">
    <source>
        <dbReference type="EMBL" id="MDI1487688.1"/>
    </source>
</evidence>